<dbReference type="Gene3D" id="3.30.70.940">
    <property type="entry name" value="NusG, N-terminal domain"/>
    <property type="match status" value="1"/>
</dbReference>
<sequence length="173" mass="19474">MVEQDCQERQWFLVATKPKQETRAIEHLQNQSLDVFAPQLLVERVNRGKRVCREEPMFPGYVFVASSKHQPVASVRSTRGVRDYVRFNGQPAKVSPKVIEEIQTRVSSRASSQTVDSQLPKAGEKVRLVDGPFAGIQAIFESLDGEERVILLLNILGKTQRLSVSLKEVSTNL</sequence>
<keyword evidence="3" id="KW-0804">Transcription</keyword>
<dbReference type="InterPro" id="IPR036735">
    <property type="entry name" value="NGN_dom_sf"/>
</dbReference>
<feature type="domain" description="NusG-like N-terminal" evidence="4">
    <location>
        <begin position="8"/>
        <end position="106"/>
    </location>
</feature>
<keyword evidence="6" id="KW-1185">Reference proteome</keyword>
<dbReference type="InterPro" id="IPR043425">
    <property type="entry name" value="NusG-like"/>
</dbReference>
<dbReference type="GO" id="GO:0005829">
    <property type="term" value="C:cytosol"/>
    <property type="evidence" value="ECO:0007669"/>
    <property type="project" value="TreeGrafter"/>
</dbReference>
<evidence type="ECO:0000313" key="5">
    <source>
        <dbReference type="EMBL" id="WMS87271.1"/>
    </source>
</evidence>
<dbReference type="InterPro" id="IPR010215">
    <property type="entry name" value="Transcription_antiterm_RfaH"/>
</dbReference>
<gene>
    <name evidence="5" type="primary">rfaH</name>
    <name evidence="5" type="ORF">Q9312_18870</name>
</gene>
<dbReference type="PANTHER" id="PTHR30265:SF7">
    <property type="entry name" value="TRANSCRIPTION ANTITERMINATION PROTEIN RFAH"/>
    <property type="match status" value="1"/>
</dbReference>
<dbReference type="RefSeq" id="WP_309202412.1">
    <property type="nucleotide sequence ID" value="NZ_CP133548.1"/>
</dbReference>
<protein>
    <submittedName>
        <fullName evidence="5">Transcription/translation regulatory transformer protein RfaH</fullName>
    </submittedName>
</protein>
<proteinExistence type="predicted"/>
<dbReference type="GO" id="GO:0031564">
    <property type="term" value="P:transcription antitermination"/>
    <property type="evidence" value="ECO:0007669"/>
    <property type="project" value="UniProtKB-KW"/>
</dbReference>
<dbReference type="Proteomes" id="UP001239782">
    <property type="component" value="Chromosome"/>
</dbReference>
<dbReference type="PANTHER" id="PTHR30265">
    <property type="entry name" value="RHO-INTERACTING TRANSCRIPTION TERMINATION FACTOR NUSG"/>
    <property type="match status" value="1"/>
</dbReference>
<dbReference type="CDD" id="cd09892">
    <property type="entry name" value="NGN_SP_RfaH"/>
    <property type="match status" value="1"/>
</dbReference>
<dbReference type="CDD" id="cd06091">
    <property type="entry name" value="KOW_NusG"/>
    <property type="match status" value="1"/>
</dbReference>
<dbReference type="AlphaFoldDB" id="A0AA51RTD0"/>
<dbReference type="InterPro" id="IPR006645">
    <property type="entry name" value="NGN-like_dom"/>
</dbReference>
<dbReference type="NCBIfam" id="NF006534">
    <property type="entry name" value="PRK09014.1"/>
    <property type="match status" value="1"/>
</dbReference>
<dbReference type="NCBIfam" id="TIGR01955">
    <property type="entry name" value="RfaH"/>
    <property type="match status" value="1"/>
</dbReference>
<evidence type="ECO:0000256" key="2">
    <source>
        <dbReference type="ARBA" id="ARBA00023015"/>
    </source>
</evidence>
<dbReference type="SUPFAM" id="SSF50104">
    <property type="entry name" value="Translation proteins SH3-like domain"/>
    <property type="match status" value="1"/>
</dbReference>
<accession>A0AA51RTD0</accession>
<dbReference type="SUPFAM" id="SSF82679">
    <property type="entry name" value="N-utilization substance G protein NusG, N-terminal domain"/>
    <property type="match status" value="1"/>
</dbReference>
<name>A0AA51RTD0_9GAMM</name>
<dbReference type="SMART" id="SM00738">
    <property type="entry name" value="NGN"/>
    <property type="match status" value="1"/>
</dbReference>
<reference evidence="5 6" key="1">
    <citation type="submission" date="2023-08" db="EMBL/GenBank/DDBJ databases">
        <title>Pleionea litopenaei sp. nov., isolated from stomach of juvenile Litopenaeus vannamei.</title>
        <authorList>
            <person name="Rho A.M."/>
            <person name="Hwang C.Y."/>
        </authorList>
    </citation>
    <scope>NUCLEOTIDE SEQUENCE [LARGE SCALE GENOMIC DNA]</scope>
    <source>
        <strain evidence="5 6">HL-JVS1</strain>
    </source>
</reference>
<dbReference type="Pfam" id="PF02357">
    <property type="entry name" value="NusG"/>
    <property type="match status" value="1"/>
</dbReference>
<evidence type="ECO:0000256" key="1">
    <source>
        <dbReference type="ARBA" id="ARBA00022814"/>
    </source>
</evidence>
<keyword evidence="2" id="KW-0805">Transcription regulation</keyword>
<organism evidence="5 6">
    <name type="scientific">Pleionea litopenaei</name>
    <dbReference type="NCBI Taxonomy" id="3070815"/>
    <lineage>
        <taxon>Bacteria</taxon>
        <taxon>Pseudomonadati</taxon>
        <taxon>Pseudomonadota</taxon>
        <taxon>Gammaproteobacteria</taxon>
        <taxon>Oceanospirillales</taxon>
        <taxon>Pleioneaceae</taxon>
        <taxon>Pleionea</taxon>
    </lineage>
</organism>
<evidence type="ECO:0000313" key="6">
    <source>
        <dbReference type="Proteomes" id="UP001239782"/>
    </source>
</evidence>
<dbReference type="KEGG" id="plei:Q9312_18870"/>
<evidence type="ECO:0000256" key="3">
    <source>
        <dbReference type="ARBA" id="ARBA00023163"/>
    </source>
</evidence>
<dbReference type="GO" id="GO:0006354">
    <property type="term" value="P:DNA-templated transcription elongation"/>
    <property type="evidence" value="ECO:0007669"/>
    <property type="project" value="InterPro"/>
</dbReference>
<dbReference type="EMBL" id="CP133548">
    <property type="protein sequence ID" value="WMS87271.1"/>
    <property type="molecule type" value="Genomic_DNA"/>
</dbReference>
<evidence type="ECO:0000259" key="4">
    <source>
        <dbReference type="SMART" id="SM00738"/>
    </source>
</evidence>
<dbReference type="InterPro" id="IPR008991">
    <property type="entry name" value="Translation_prot_SH3-like_sf"/>
</dbReference>
<keyword evidence="1" id="KW-0889">Transcription antitermination</keyword>